<dbReference type="RefSeq" id="WP_185257154.1">
    <property type="nucleotide sequence ID" value="NZ_AP023368.1"/>
</dbReference>
<sequence>MTREEILKTEYSPEFDKLRQDMMETSFYKYGSVKENAMNGTTDFVKSLDIRYEKFKATKNTEFLADIANLCMMIFMYPEQFGCHYKPTDSNESPGIDGMSTKQLREYSE</sequence>
<evidence type="ECO:0000313" key="3">
    <source>
        <dbReference type="Proteomes" id="UP000515703"/>
    </source>
</evidence>
<protein>
    <submittedName>
        <fullName evidence="2">Uncharacterized protein</fullName>
    </submittedName>
</protein>
<dbReference type="EMBL" id="AP023368">
    <property type="protein sequence ID" value="BCK01609.1"/>
    <property type="molecule type" value="Genomic_DNA"/>
</dbReference>
<gene>
    <name evidence="2" type="ORF">bsdcttw_46490</name>
</gene>
<dbReference type="KEGG" id="acht:bsdcttw_46490"/>
<reference evidence="2 3" key="1">
    <citation type="submission" date="2020-08" db="EMBL/GenBank/DDBJ databases">
        <title>Draft genome sequencing of an Anaerocolumna strain isolated from anoxic soil subjected to BSD treatment.</title>
        <authorList>
            <person name="Uek A."/>
            <person name="Tonouchi A."/>
        </authorList>
    </citation>
    <scope>NUCLEOTIDE SEQUENCE [LARGE SCALE GENOMIC DNA]</scope>
    <source>
        <strain evidence="2 3">CTTW</strain>
    </source>
</reference>
<keyword evidence="3" id="KW-1185">Reference proteome</keyword>
<dbReference type="Proteomes" id="UP000515703">
    <property type="component" value="Chromosome"/>
</dbReference>
<dbReference type="AlphaFoldDB" id="A0A7M3SAJ1"/>
<reference evidence="2 3" key="2">
    <citation type="submission" date="2020-08" db="EMBL/GenBank/DDBJ databases">
        <authorList>
            <person name="Ueki A."/>
            <person name="Tonouchi A."/>
        </authorList>
    </citation>
    <scope>NUCLEOTIDE SEQUENCE [LARGE SCALE GENOMIC DNA]</scope>
    <source>
        <strain evidence="2 3">CTTW</strain>
    </source>
</reference>
<evidence type="ECO:0000256" key="1">
    <source>
        <dbReference type="SAM" id="MobiDB-lite"/>
    </source>
</evidence>
<name>A0A7M3SAJ1_9FIRM</name>
<evidence type="ECO:0000313" key="2">
    <source>
        <dbReference type="EMBL" id="BCK01609.1"/>
    </source>
</evidence>
<feature type="region of interest" description="Disordered" evidence="1">
    <location>
        <begin position="87"/>
        <end position="109"/>
    </location>
</feature>
<accession>A0A7M3SAJ1</accession>
<organism evidence="2 3">
    <name type="scientific">Anaerocolumna chitinilytica</name>
    <dbReference type="NCBI Taxonomy" id="1727145"/>
    <lineage>
        <taxon>Bacteria</taxon>
        <taxon>Bacillati</taxon>
        <taxon>Bacillota</taxon>
        <taxon>Clostridia</taxon>
        <taxon>Lachnospirales</taxon>
        <taxon>Lachnospiraceae</taxon>
        <taxon>Anaerocolumna</taxon>
    </lineage>
</organism>
<proteinExistence type="predicted"/>